<sequence length="371" mass="41984">MAEKTEKPTDKRRRDSAKKGQTFKSKDLITTVTLLTGGGYLAYVMDFRSFTSFYSLVLREGDKISLNDFLTELMRVFLNLSLPFIAVCTVAGAVMTLLQTRFSIATEAIKLNFEALDPVKGLKKIFSMRTIKELVKSIFYLVVFICTCYNLIHGDLIRAVSIYNGSIEELISVWITLTIKAVMVFIGWSAFVLIIDFFVEYFLHFKDMKMDKHEVKQEHKESDGNPEIKGARRRAHHEILSGEDMAAIRNSEVVMANPTHIAIAIYFNPEVASLPFIALRSTNMKAKAAIAYAEKIGIPVVRYIPLTRRLYHTYSQHSFISLHDDSLMEVMDILIWLRQVETAGMELPASSGVKKDEDAPGSGDEMQDKPL</sequence>
<evidence type="ECO:0000256" key="3">
    <source>
        <dbReference type="ARBA" id="ARBA00022475"/>
    </source>
</evidence>
<evidence type="ECO:0000256" key="7">
    <source>
        <dbReference type="ARBA" id="ARBA00023136"/>
    </source>
</evidence>
<keyword evidence="5 9" id="KW-1133">Transmembrane helix</keyword>
<evidence type="ECO:0000256" key="9">
    <source>
        <dbReference type="SAM" id="Phobius"/>
    </source>
</evidence>
<comment type="subcellular location">
    <subcellularLocation>
        <location evidence="1">Cell membrane</location>
        <topology evidence="1">Multi-pass membrane protein</topology>
    </subcellularLocation>
</comment>
<feature type="region of interest" description="Disordered" evidence="8">
    <location>
        <begin position="348"/>
        <end position="371"/>
    </location>
</feature>
<dbReference type="InterPro" id="IPR006135">
    <property type="entry name" value="T3SS_substrate_exporter"/>
</dbReference>
<reference evidence="10 11" key="2">
    <citation type="submission" date="2013-04" db="EMBL/GenBank/DDBJ databases">
        <title>Comparative genomics of 12 strains of Erwinia amylovora identifies a pan-genome with a large conserved core and provides insights into host specificity.</title>
        <authorList>
            <person name="Mann R.A."/>
            <person name="Smits T.H.M."/>
            <person name="Buehlmann A."/>
            <person name="Blom J."/>
            <person name="Goesmann A."/>
            <person name="Frey J.E."/>
            <person name="Plummer K.M."/>
            <person name="Beer S.V."/>
            <person name="Luck J."/>
            <person name="Duffy B."/>
            <person name="Rodoni B."/>
        </authorList>
    </citation>
    <scope>NUCLEOTIDE SEQUENCE [LARGE SCALE GENOMIC DNA]</scope>
    <source>
        <strain evidence="11">CFBP 1232</strain>
    </source>
</reference>
<evidence type="ECO:0000256" key="6">
    <source>
        <dbReference type="ARBA" id="ARBA00023026"/>
    </source>
</evidence>
<keyword evidence="7 9" id="KW-0472">Membrane</keyword>
<keyword evidence="4 9" id="KW-0812">Transmembrane</keyword>
<feature type="transmembrane region" description="Helical" evidence="9">
    <location>
        <begin position="28"/>
        <end position="45"/>
    </location>
</feature>
<dbReference type="Proteomes" id="UP000013111">
    <property type="component" value="Unassembled WGS sequence"/>
</dbReference>
<comment type="caution">
    <text evidence="10">The sequence shown here is derived from an EMBL/GenBank/DDBJ whole genome shotgun (WGS) entry which is preliminary data.</text>
</comment>
<dbReference type="Gene3D" id="6.10.250.2080">
    <property type="match status" value="1"/>
</dbReference>
<dbReference type="InterPro" id="IPR006307">
    <property type="entry name" value="BsaZ-like"/>
</dbReference>
<evidence type="ECO:0000256" key="2">
    <source>
        <dbReference type="ARBA" id="ARBA00010690"/>
    </source>
</evidence>
<dbReference type="NCBIfam" id="NF006017">
    <property type="entry name" value="PRK08156.1"/>
    <property type="match status" value="1"/>
</dbReference>
<dbReference type="NCBIfam" id="TIGR01404">
    <property type="entry name" value="FlhB_rel_III"/>
    <property type="match status" value="1"/>
</dbReference>
<dbReference type="Gene3D" id="3.40.1690.10">
    <property type="entry name" value="secretion proteins EscU"/>
    <property type="match status" value="1"/>
</dbReference>
<dbReference type="GO" id="GO:0005886">
    <property type="term" value="C:plasma membrane"/>
    <property type="evidence" value="ECO:0007669"/>
    <property type="project" value="UniProtKB-SubCell"/>
</dbReference>
<evidence type="ECO:0000256" key="5">
    <source>
        <dbReference type="ARBA" id="ARBA00022989"/>
    </source>
</evidence>
<dbReference type="RefSeq" id="WP_004161836.1">
    <property type="nucleotide sequence ID" value="NZ_BAYW01000013.1"/>
</dbReference>
<dbReference type="AlphaFoldDB" id="A0A831A096"/>
<evidence type="ECO:0000256" key="4">
    <source>
        <dbReference type="ARBA" id="ARBA00022692"/>
    </source>
</evidence>
<feature type="transmembrane region" description="Helical" evidence="9">
    <location>
        <begin position="172"/>
        <end position="203"/>
    </location>
</feature>
<dbReference type="EMBL" id="CAPB01000007">
    <property type="protein sequence ID" value="CCO92770.1"/>
    <property type="molecule type" value="Genomic_DNA"/>
</dbReference>
<dbReference type="PRINTS" id="PR00950">
    <property type="entry name" value="TYPE3IMSPROT"/>
</dbReference>
<feature type="transmembrane region" description="Helical" evidence="9">
    <location>
        <begin position="76"/>
        <end position="98"/>
    </location>
</feature>
<dbReference type="SUPFAM" id="SSF160544">
    <property type="entry name" value="EscU C-terminal domain-like"/>
    <property type="match status" value="1"/>
</dbReference>
<reference evidence="10 11" key="1">
    <citation type="submission" date="2012-11" db="EMBL/GenBank/DDBJ databases">
        <authorList>
            <person name="Linke B."/>
        </authorList>
    </citation>
    <scope>NUCLEOTIDE SEQUENCE [LARGE SCALE GENOMIC DNA]</scope>
    <source>
        <strain evidence="11">CFBP 1232</strain>
    </source>
</reference>
<dbReference type="PANTHER" id="PTHR30531:SF14">
    <property type="entry name" value="SURFACE PRESENTATION OF ANTIGENS PROTEIN SPAS"/>
    <property type="match status" value="1"/>
</dbReference>
<feature type="transmembrane region" description="Helical" evidence="9">
    <location>
        <begin position="134"/>
        <end position="152"/>
    </location>
</feature>
<keyword evidence="6" id="KW-0843">Virulence</keyword>
<dbReference type="GO" id="GO:0009306">
    <property type="term" value="P:protein secretion"/>
    <property type="evidence" value="ECO:0007669"/>
    <property type="project" value="InterPro"/>
</dbReference>
<protein>
    <submittedName>
        <fullName evidence="10">Surface presentation of antigens protein SpaS</fullName>
    </submittedName>
</protein>
<evidence type="ECO:0000313" key="11">
    <source>
        <dbReference type="Proteomes" id="UP000013111"/>
    </source>
</evidence>
<dbReference type="GeneID" id="97605112"/>
<comment type="similarity">
    <text evidence="2">Belongs to the type III secretion exporter family.</text>
</comment>
<evidence type="ECO:0000313" key="10">
    <source>
        <dbReference type="EMBL" id="CCO92770.1"/>
    </source>
</evidence>
<name>A0A831A096_ERWAM</name>
<dbReference type="InterPro" id="IPR029025">
    <property type="entry name" value="T3SS_substrate_exporter_C"/>
</dbReference>
<dbReference type="PANTHER" id="PTHR30531">
    <property type="entry name" value="FLAGELLAR BIOSYNTHETIC PROTEIN FLHB"/>
    <property type="match status" value="1"/>
</dbReference>
<gene>
    <name evidence="10" type="primary">spas1</name>
    <name evidence="10" type="ORF">BN437_0810</name>
</gene>
<accession>A0A831A096</accession>
<evidence type="ECO:0000256" key="8">
    <source>
        <dbReference type="SAM" id="MobiDB-lite"/>
    </source>
</evidence>
<keyword evidence="3" id="KW-1003">Cell membrane</keyword>
<evidence type="ECO:0000256" key="1">
    <source>
        <dbReference type="ARBA" id="ARBA00004651"/>
    </source>
</evidence>
<proteinExistence type="inferred from homology"/>
<organism evidence="10 11">
    <name type="scientific">Erwinia amylovora NBRC 12687 = CFBP 1232</name>
    <dbReference type="NCBI Taxonomy" id="1219359"/>
    <lineage>
        <taxon>Bacteria</taxon>
        <taxon>Pseudomonadati</taxon>
        <taxon>Pseudomonadota</taxon>
        <taxon>Gammaproteobacteria</taxon>
        <taxon>Enterobacterales</taxon>
        <taxon>Erwiniaceae</taxon>
        <taxon>Erwinia</taxon>
    </lineage>
</organism>
<dbReference type="Pfam" id="PF01312">
    <property type="entry name" value="Bac_export_2"/>
    <property type="match status" value="1"/>
</dbReference>